<dbReference type="InParanoid" id="A0A554NDC9"/>
<dbReference type="InterPro" id="IPR035965">
    <property type="entry name" value="PAS-like_dom_sf"/>
</dbReference>
<dbReference type="SUPFAM" id="SSF55785">
    <property type="entry name" value="PYP-like sensor domain (PAS domain)"/>
    <property type="match status" value="2"/>
</dbReference>
<dbReference type="NCBIfam" id="TIGR00229">
    <property type="entry name" value="sensory_box"/>
    <property type="match status" value="1"/>
</dbReference>
<evidence type="ECO:0000259" key="7">
    <source>
        <dbReference type="PROSITE" id="PS50112"/>
    </source>
</evidence>
<dbReference type="PANTHER" id="PTHR43711:SF1">
    <property type="entry name" value="HISTIDINE KINASE 1"/>
    <property type="match status" value="1"/>
</dbReference>
<comment type="caution">
    <text evidence="8">The sequence shown here is derived from an EMBL/GenBank/DDBJ whole genome shotgun (WGS) entry which is preliminary data.</text>
</comment>
<comment type="catalytic activity">
    <reaction evidence="1">
        <text>ATP + protein L-histidine = ADP + protein N-phospho-L-histidine.</text>
        <dbReference type="EC" id="2.7.13.3"/>
    </reaction>
</comment>
<evidence type="ECO:0000256" key="5">
    <source>
        <dbReference type="ARBA" id="ARBA00023012"/>
    </source>
</evidence>
<evidence type="ECO:0000256" key="3">
    <source>
        <dbReference type="ARBA" id="ARBA00022679"/>
    </source>
</evidence>
<dbReference type="InterPro" id="IPR029016">
    <property type="entry name" value="GAF-like_dom_sf"/>
</dbReference>
<evidence type="ECO:0000313" key="8">
    <source>
        <dbReference type="EMBL" id="TSD15399.1"/>
    </source>
</evidence>
<dbReference type="PROSITE" id="PS50112">
    <property type="entry name" value="PAS"/>
    <property type="match status" value="1"/>
</dbReference>
<dbReference type="Gene3D" id="3.30.565.10">
    <property type="entry name" value="Histidine kinase-like ATPase, C-terminal domain"/>
    <property type="match status" value="1"/>
</dbReference>
<sequence length="625" mass="68917">MNSRTPADPPSGLLQSVVESVGIGIGVYDGDGRYVYVNSAYTALFSVSPSELVGVPVWEVAAEIAPDRFDAYWASFDEGETREVRTVHAYNSYRVPVVTGTTRRTIDGTGYHVVTVEDVSERGAVDRDHRDVLDRMTDGFFTLDTDWTVTYANETGRDILAHTMGRDAETTTVEGLHLWDEIPEAVGTTFYEKYHEAVDTQEPVTLEEYYEPLDSWFSVRAFPSEDGLSIYVRDVTDRRRKEDALERREQVLREMHAIIADRERSFTEQVEALLALGRAELGTAFGTLSHIDGDDYVFEAVDAETGDITAGDIVPVEATNCELVATDRETLVAGNVARDIPDETDRVGYTEWGISCYLGAPVMVDGEVYGTFCFYGTEPREGQFSEWEVTFVDLLAQWASYELSRQSTTQRLAAQNERLEQFASVVSHDLRNPLNVLEGRLELARRTGDAEHLAACEQAVTRMSQLIDDLLTLARMGTELDGREPVALDRVATACWAQVASGEATLTVDSDRQFVADRSRLRQLLENLLRNAVEHGGDGVEVRIGDLPDGFFIEDDGPGIPADERDAVFGWGHSTREDGTGFGLSIARAVAEAHGWEIAVTGSAEGGARFELTGVGRPDTSSGPE</sequence>
<dbReference type="SUPFAM" id="SSF55874">
    <property type="entry name" value="ATPase domain of HSP90 chaperone/DNA topoisomerase II/histidine kinase"/>
    <property type="match status" value="1"/>
</dbReference>
<accession>A0A554NDC9</accession>
<dbReference type="OrthoDB" id="342253at2157"/>
<keyword evidence="3" id="KW-0808">Transferase</keyword>
<dbReference type="Gene3D" id="3.30.450.20">
    <property type="entry name" value="PAS domain"/>
    <property type="match status" value="2"/>
</dbReference>
<organism evidence="8 9">
    <name type="scientific">Haloglomus irregulare</name>
    <dbReference type="NCBI Taxonomy" id="2234134"/>
    <lineage>
        <taxon>Archaea</taxon>
        <taxon>Methanobacteriati</taxon>
        <taxon>Methanobacteriota</taxon>
        <taxon>Stenosarchaea group</taxon>
        <taxon>Halobacteria</taxon>
        <taxon>Halobacteriales</taxon>
        <taxon>Natronomonadaceae</taxon>
        <taxon>Haloglomus</taxon>
    </lineage>
</organism>
<reference evidence="8 9" key="1">
    <citation type="submission" date="2018-06" db="EMBL/GenBank/DDBJ databases">
        <title>Natronomonas sp. F16-60 a new haloarchaeon isolated from a solar saltern of Isla Cristina, Huelva, Spain.</title>
        <authorList>
            <person name="Duran-Viseras A."/>
            <person name="Sanchez-Porro C."/>
            <person name="Ventosa A."/>
        </authorList>
    </citation>
    <scope>NUCLEOTIDE SEQUENCE [LARGE SCALE GENOMIC DNA]</scope>
    <source>
        <strain evidence="8 9">F16-60</strain>
    </source>
</reference>
<dbReference type="InterPro" id="IPR050736">
    <property type="entry name" value="Sensor_HK_Regulatory"/>
</dbReference>
<dbReference type="SMART" id="SM00387">
    <property type="entry name" value="HATPase_c"/>
    <property type="match status" value="1"/>
</dbReference>
<proteinExistence type="predicted"/>
<dbReference type="RefSeq" id="WP_144261237.1">
    <property type="nucleotide sequence ID" value="NZ_QMDX01000002.1"/>
</dbReference>
<dbReference type="InterPro" id="IPR013656">
    <property type="entry name" value="PAS_4"/>
</dbReference>
<evidence type="ECO:0000256" key="2">
    <source>
        <dbReference type="ARBA" id="ARBA00012438"/>
    </source>
</evidence>
<dbReference type="PROSITE" id="PS50109">
    <property type="entry name" value="HIS_KIN"/>
    <property type="match status" value="1"/>
</dbReference>
<protein>
    <recommendedName>
        <fullName evidence="2">histidine kinase</fullName>
        <ecNumber evidence="2">2.7.13.3</ecNumber>
    </recommendedName>
</protein>
<evidence type="ECO:0000259" key="6">
    <source>
        <dbReference type="PROSITE" id="PS50109"/>
    </source>
</evidence>
<dbReference type="EMBL" id="QMDX01000002">
    <property type="protein sequence ID" value="TSD15399.1"/>
    <property type="molecule type" value="Genomic_DNA"/>
</dbReference>
<dbReference type="Pfam" id="PF01590">
    <property type="entry name" value="GAF"/>
    <property type="match status" value="1"/>
</dbReference>
<dbReference type="CDD" id="cd00075">
    <property type="entry name" value="HATPase"/>
    <property type="match status" value="1"/>
</dbReference>
<keyword evidence="4 8" id="KW-0418">Kinase</keyword>
<name>A0A554NDC9_9EURY</name>
<dbReference type="SMART" id="SM00388">
    <property type="entry name" value="HisKA"/>
    <property type="match status" value="1"/>
</dbReference>
<feature type="domain" description="PAS" evidence="7">
    <location>
        <begin position="10"/>
        <end position="54"/>
    </location>
</feature>
<dbReference type="Proteomes" id="UP000319894">
    <property type="component" value="Unassembled WGS sequence"/>
</dbReference>
<dbReference type="AlphaFoldDB" id="A0A554NDC9"/>
<dbReference type="SMART" id="SM00065">
    <property type="entry name" value="GAF"/>
    <property type="match status" value="1"/>
</dbReference>
<dbReference type="Pfam" id="PF08448">
    <property type="entry name" value="PAS_4"/>
    <property type="match status" value="2"/>
</dbReference>
<dbReference type="SMART" id="SM00091">
    <property type="entry name" value="PAS"/>
    <property type="match status" value="2"/>
</dbReference>
<dbReference type="Pfam" id="PF02518">
    <property type="entry name" value="HATPase_c"/>
    <property type="match status" value="1"/>
</dbReference>
<dbReference type="CDD" id="cd00082">
    <property type="entry name" value="HisKA"/>
    <property type="match status" value="1"/>
</dbReference>
<dbReference type="InterPro" id="IPR003661">
    <property type="entry name" value="HisK_dim/P_dom"/>
</dbReference>
<dbReference type="Gene3D" id="3.30.450.40">
    <property type="match status" value="1"/>
</dbReference>
<dbReference type="InterPro" id="IPR036097">
    <property type="entry name" value="HisK_dim/P_sf"/>
</dbReference>
<dbReference type="PANTHER" id="PTHR43711">
    <property type="entry name" value="TWO-COMPONENT HISTIDINE KINASE"/>
    <property type="match status" value="1"/>
</dbReference>
<evidence type="ECO:0000313" key="9">
    <source>
        <dbReference type="Proteomes" id="UP000319894"/>
    </source>
</evidence>
<dbReference type="InterPro" id="IPR005467">
    <property type="entry name" value="His_kinase_dom"/>
</dbReference>
<gene>
    <name evidence="8" type="ORF">DP107_06040</name>
</gene>
<dbReference type="GO" id="GO:0000155">
    <property type="term" value="F:phosphorelay sensor kinase activity"/>
    <property type="evidence" value="ECO:0007669"/>
    <property type="project" value="InterPro"/>
</dbReference>
<dbReference type="InterPro" id="IPR003594">
    <property type="entry name" value="HATPase_dom"/>
</dbReference>
<dbReference type="InterPro" id="IPR036890">
    <property type="entry name" value="HATPase_C_sf"/>
</dbReference>
<dbReference type="Gene3D" id="1.10.287.130">
    <property type="match status" value="1"/>
</dbReference>
<dbReference type="SUPFAM" id="SSF47384">
    <property type="entry name" value="Homodimeric domain of signal transducing histidine kinase"/>
    <property type="match status" value="1"/>
</dbReference>
<dbReference type="InterPro" id="IPR003018">
    <property type="entry name" value="GAF"/>
</dbReference>
<evidence type="ECO:0000256" key="1">
    <source>
        <dbReference type="ARBA" id="ARBA00000085"/>
    </source>
</evidence>
<dbReference type="InterPro" id="IPR000014">
    <property type="entry name" value="PAS"/>
</dbReference>
<dbReference type="SUPFAM" id="SSF55781">
    <property type="entry name" value="GAF domain-like"/>
    <property type="match status" value="1"/>
</dbReference>
<dbReference type="Pfam" id="PF00512">
    <property type="entry name" value="HisKA"/>
    <property type="match status" value="1"/>
</dbReference>
<evidence type="ECO:0000256" key="4">
    <source>
        <dbReference type="ARBA" id="ARBA00022777"/>
    </source>
</evidence>
<dbReference type="EC" id="2.7.13.3" evidence="2"/>
<keyword evidence="5" id="KW-0902">Two-component regulatory system</keyword>
<dbReference type="CDD" id="cd00130">
    <property type="entry name" value="PAS"/>
    <property type="match status" value="2"/>
</dbReference>
<feature type="domain" description="Histidine kinase" evidence="6">
    <location>
        <begin position="425"/>
        <end position="613"/>
    </location>
</feature>
<keyword evidence="9" id="KW-1185">Reference proteome</keyword>